<feature type="transmembrane region" description="Helical" evidence="1">
    <location>
        <begin position="108"/>
        <end position="129"/>
    </location>
</feature>
<dbReference type="AlphaFoldDB" id="A0A3L7JUS5"/>
<reference evidence="2 3" key="1">
    <citation type="submission" date="2018-10" db="EMBL/GenBank/DDBJ databases">
        <title>Falsibacillus sp. genome draft.</title>
        <authorList>
            <person name="Shi S."/>
        </authorList>
    </citation>
    <scope>NUCLEOTIDE SEQUENCE [LARGE SCALE GENOMIC DNA]</scope>
    <source>
        <strain evidence="2 3">GY 10110</strain>
    </source>
</reference>
<dbReference type="OrthoDB" id="2943172at2"/>
<protein>
    <submittedName>
        <fullName evidence="2">Uncharacterized protein</fullName>
    </submittedName>
</protein>
<feature type="transmembrane region" description="Helical" evidence="1">
    <location>
        <begin position="34"/>
        <end position="54"/>
    </location>
</feature>
<keyword evidence="1" id="KW-0812">Transmembrane</keyword>
<keyword evidence="1" id="KW-1133">Transmembrane helix</keyword>
<accession>A0A3L7JUS5</accession>
<name>A0A3L7JUS5_9BACI</name>
<keyword evidence="3" id="KW-1185">Reference proteome</keyword>
<feature type="transmembrane region" description="Helical" evidence="1">
    <location>
        <begin position="7"/>
        <end position="28"/>
    </location>
</feature>
<organism evidence="2 3">
    <name type="scientific">Falsibacillus albus</name>
    <dbReference type="NCBI Taxonomy" id="2478915"/>
    <lineage>
        <taxon>Bacteria</taxon>
        <taxon>Bacillati</taxon>
        <taxon>Bacillota</taxon>
        <taxon>Bacilli</taxon>
        <taxon>Bacillales</taxon>
        <taxon>Bacillaceae</taxon>
        <taxon>Falsibacillus</taxon>
    </lineage>
</organism>
<keyword evidence="1" id="KW-0472">Membrane</keyword>
<evidence type="ECO:0000313" key="3">
    <source>
        <dbReference type="Proteomes" id="UP000276770"/>
    </source>
</evidence>
<gene>
    <name evidence="2" type="ORF">D9X91_13345</name>
</gene>
<evidence type="ECO:0000313" key="2">
    <source>
        <dbReference type="EMBL" id="RLQ94523.1"/>
    </source>
</evidence>
<dbReference type="EMBL" id="RCVZ01000009">
    <property type="protein sequence ID" value="RLQ94523.1"/>
    <property type="molecule type" value="Genomic_DNA"/>
</dbReference>
<dbReference type="Proteomes" id="UP000276770">
    <property type="component" value="Unassembled WGS sequence"/>
</dbReference>
<comment type="caution">
    <text evidence="2">The sequence shown here is derived from an EMBL/GenBank/DDBJ whole genome shotgun (WGS) entry which is preliminary data.</text>
</comment>
<evidence type="ECO:0000256" key="1">
    <source>
        <dbReference type="SAM" id="Phobius"/>
    </source>
</evidence>
<dbReference type="RefSeq" id="WP_121681136.1">
    <property type="nucleotide sequence ID" value="NZ_RCVZ01000009.1"/>
</dbReference>
<proteinExistence type="predicted"/>
<sequence>MKKWGTIMIAVTIIGGMGIGFFLVNLFLPDLPVGTIYAGIGGSIAGIGIVMGIGKMRQRRKKNNVPEVDERTWMNIKNFYAISLYFVLIGSMLLVCILFTIGMKTIEVGALAIYLLLIFMLLAVGTTVVRRR</sequence>
<feature type="transmembrane region" description="Helical" evidence="1">
    <location>
        <begin position="79"/>
        <end position="102"/>
    </location>
</feature>